<reference evidence="4 5" key="1">
    <citation type="submission" date="2019-09" db="EMBL/GenBank/DDBJ databases">
        <title>The complete genome of Methanoplanus sp. FWC-SCC4.</title>
        <authorList>
            <person name="Chen S.-C."/>
            <person name="Zhou Y.-Z."/>
            <person name="Lai M.-C."/>
        </authorList>
    </citation>
    <scope>NUCLEOTIDE SEQUENCE [LARGE SCALE GENOMIC DNA]</scope>
    <source>
        <strain evidence="4 5">FWC-SCC4</strain>
    </source>
</reference>
<dbReference type="GeneID" id="85229878"/>
<dbReference type="InterPro" id="IPR036414">
    <property type="entry name" value="YaeB_N_sf"/>
</dbReference>
<dbReference type="EMBL" id="CP043875">
    <property type="protein sequence ID" value="WOF16443.1"/>
    <property type="molecule type" value="Genomic_DNA"/>
</dbReference>
<dbReference type="PROSITE" id="PS51668">
    <property type="entry name" value="TSAA_2"/>
    <property type="match status" value="1"/>
</dbReference>
<keyword evidence="1" id="KW-0949">S-adenosyl-L-methionine</keyword>
<feature type="domain" description="TsaA-like" evidence="3">
    <location>
        <begin position="23"/>
        <end position="174"/>
    </location>
</feature>
<protein>
    <submittedName>
        <fullName evidence="4">tRNA (N6-threonylcarbamoyladenosine(37)-N6)-methyltransferase TrmO</fullName>
    </submittedName>
</protein>
<dbReference type="CDD" id="cd09281">
    <property type="entry name" value="UPF0066"/>
    <property type="match status" value="1"/>
</dbReference>
<evidence type="ECO:0000313" key="5">
    <source>
        <dbReference type="Proteomes" id="UP001301797"/>
    </source>
</evidence>
<dbReference type="PANTHER" id="PTHR12818">
    <property type="entry name" value="TRNA (ADENINE(37)-N6)-METHYLTRANSFERASE"/>
    <property type="match status" value="1"/>
</dbReference>
<dbReference type="SUPFAM" id="SSF118196">
    <property type="entry name" value="YaeB-like"/>
    <property type="match status" value="1"/>
</dbReference>
<dbReference type="Proteomes" id="UP001301797">
    <property type="component" value="Chromosome"/>
</dbReference>
<dbReference type="InterPro" id="IPR036413">
    <property type="entry name" value="YaeB-like_sf"/>
</dbReference>
<dbReference type="NCBIfam" id="TIGR00104">
    <property type="entry name" value="tRNA_TsaA"/>
    <property type="match status" value="1"/>
</dbReference>
<organism evidence="4 5">
    <name type="scientific">Methanochimaera problematica</name>
    <dbReference type="NCBI Taxonomy" id="2609417"/>
    <lineage>
        <taxon>Archaea</taxon>
        <taxon>Methanobacteriati</taxon>
        <taxon>Methanobacteriota</taxon>
        <taxon>Stenosarchaea group</taxon>
        <taxon>Methanomicrobia</taxon>
        <taxon>Methanomicrobiales</taxon>
        <taxon>Methanomicrobiaceae</taxon>
        <taxon>Methanochimaera</taxon>
    </lineage>
</organism>
<dbReference type="InterPro" id="IPR040372">
    <property type="entry name" value="YaeB-like"/>
</dbReference>
<dbReference type="AlphaFoldDB" id="A0AA97FDU1"/>
<keyword evidence="5" id="KW-1185">Reference proteome</keyword>
<dbReference type="InterPro" id="IPR023370">
    <property type="entry name" value="TrmO-like_N"/>
</dbReference>
<dbReference type="RefSeq" id="WP_317135859.1">
    <property type="nucleotide sequence ID" value="NZ_CP043875.1"/>
</dbReference>
<dbReference type="PANTHER" id="PTHR12818:SF0">
    <property type="entry name" value="TRNA (ADENINE(37)-N6)-METHYLTRANSFERASE"/>
    <property type="match status" value="1"/>
</dbReference>
<evidence type="ECO:0000256" key="1">
    <source>
        <dbReference type="ARBA" id="ARBA00022691"/>
    </source>
</evidence>
<evidence type="ECO:0000313" key="4">
    <source>
        <dbReference type="EMBL" id="WOF16443.1"/>
    </source>
</evidence>
<dbReference type="KEGG" id="mefw:F1737_06875"/>
<evidence type="ECO:0000259" key="3">
    <source>
        <dbReference type="PROSITE" id="PS51668"/>
    </source>
</evidence>
<comment type="similarity">
    <text evidence="2">Belongs to the tRNA methyltransferase O family.</text>
</comment>
<evidence type="ECO:0000256" key="2">
    <source>
        <dbReference type="ARBA" id="ARBA00033753"/>
    </source>
</evidence>
<dbReference type="Pfam" id="PF01980">
    <property type="entry name" value="TrmO_N"/>
    <property type="match status" value="1"/>
</dbReference>
<proteinExistence type="inferred from homology"/>
<name>A0AA97FDU1_9EURY</name>
<dbReference type="Gene3D" id="2.40.30.70">
    <property type="entry name" value="YaeB-like"/>
    <property type="match status" value="1"/>
</dbReference>
<sequence length="188" mass="21134">MNFNGTSQSEDKSNSATETNITLNPIGIIRNNTTKPVLFADEKGLRINGDNKAAIENFHEVHEGISEIVIKDELSELLEGIEDYSHLIIIYWGHGITKEGRSLKRVHPMGMQKNPLTGVYSTCSPARPNPVLMTVVRLQKREGNVLTVSGLDAIDKSPVIDIKPYVSKFYPQDDIKIPNWMQKIIEEY</sequence>
<gene>
    <name evidence="4" type="primary">tsaA</name>
    <name evidence="4" type="ORF">F1737_06875</name>
</gene>
<accession>A0AA97FDU1</accession>